<organism evidence="1 2">
    <name type="scientific">Allacma fusca</name>
    <dbReference type="NCBI Taxonomy" id="39272"/>
    <lineage>
        <taxon>Eukaryota</taxon>
        <taxon>Metazoa</taxon>
        <taxon>Ecdysozoa</taxon>
        <taxon>Arthropoda</taxon>
        <taxon>Hexapoda</taxon>
        <taxon>Collembola</taxon>
        <taxon>Symphypleona</taxon>
        <taxon>Sminthuridae</taxon>
        <taxon>Allacma</taxon>
    </lineage>
</organism>
<comment type="caution">
    <text evidence="1">The sequence shown here is derived from an EMBL/GenBank/DDBJ whole genome shotgun (WGS) entry which is preliminary data.</text>
</comment>
<protein>
    <submittedName>
        <fullName evidence="1">Uncharacterized protein</fullName>
    </submittedName>
</protein>
<gene>
    <name evidence="1" type="ORF">AFUS01_LOCUS18423</name>
</gene>
<dbReference type="Proteomes" id="UP000708208">
    <property type="component" value="Unassembled WGS sequence"/>
</dbReference>
<evidence type="ECO:0000313" key="1">
    <source>
        <dbReference type="EMBL" id="CAG7729729.1"/>
    </source>
</evidence>
<accession>A0A8J2K545</accession>
<evidence type="ECO:0000313" key="2">
    <source>
        <dbReference type="Proteomes" id="UP000708208"/>
    </source>
</evidence>
<dbReference type="AlphaFoldDB" id="A0A8J2K545"/>
<keyword evidence="2" id="KW-1185">Reference proteome</keyword>
<sequence>FIEMESGGLAETKKLIIPWLPLLQIQTK</sequence>
<dbReference type="EMBL" id="CAJVCH010183214">
    <property type="protein sequence ID" value="CAG7729729.1"/>
    <property type="molecule type" value="Genomic_DNA"/>
</dbReference>
<feature type="non-terminal residue" evidence="1">
    <location>
        <position position="1"/>
    </location>
</feature>
<reference evidence="1" key="1">
    <citation type="submission" date="2021-06" db="EMBL/GenBank/DDBJ databases">
        <authorList>
            <person name="Hodson N. C."/>
            <person name="Mongue J. A."/>
            <person name="Jaron S. K."/>
        </authorList>
    </citation>
    <scope>NUCLEOTIDE SEQUENCE</scope>
</reference>
<proteinExistence type="predicted"/>
<name>A0A8J2K545_9HEXA</name>